<sequence length="188" mass="19409">MRKDIDAMMTQKMGMSVISRRGAGPLVAVLLAAGAVTGAGTAQAAGSVSGAPGWHDGPCVAGEGQTVVVDHSSDMSQKPIIPDNWKAKPGILVWCSVGGQWANSDGDGRTEPLKAVGITYAPEGGVSLIHTVNGVTDSPDLGKYWVYSMVSKPGGKWDMMVPTPGKNTWVGVTLGGKEVPSIDPPVKK</sequence>
<proteinExistence type="predicted"/>
<accession>A0ABP2K5T0</accession>
<dbReference type="EMBL" id="ADZU01000044">
    <property type="protein sequence ID" value="EFS90941.1"/>
    <property type="molecule type" value="Genomic_DNA"/>
</dbReference>
<keyword evidence="3" id="KW-1185">Reference proteome</keyword>
<feature type="signal peptide" evidence="1">
    <location>
        <begin position="1"/>
        <end position="44"/>
    </location>
</feature>
<name>A0ABP2K5T0_9ACTN</name>
<protein>
    <submittedName>
        <fullName evidence="2">Uncharacterized protein</fullName>
    </submittedName>
</protein>
<comment type="caution">
    <text evidence="2">The sequence shown here is derived from an EMBL/GenBank/DDBJ whole genome shotgun (WGS) entry which is preliminary data.</text>
</comment>
<reference evidence="2" key="1">
    <citation type="submission" date="2010-08" db="EMBL/GenBank/DDBJ databases">
        <authorList>
            <person name="Weinstock G."/>
            <person name="Sodergren E."/>
            <person name="Clifton S."/>
            <person name="Fulton L."/>
            <person name="Fulton B."/>
            <person name="Courtney L."/>
            <person name="Fronick C."/>
            <person name="Harrison M."/>
            <person name="Strong C."/>
            <person name="Farmer C."/>
            <person name="Delahaunty K."/>
            <person name="Markovic C."/>
            <person name="Hall O."/>
            <person name="Minx P."/>
            <person name="Tomlinson C."/>
            <person name="Mitreva M."/>
            <person name="Hou S."/>
            <person name="Chen J."/>
            <person name="Wollam A."/>
            <person name="Pepin K.H."/>
            <person name="Johnson M."/>
            <person name="Bhonagiri V."/>
            <person name="Zhang X."/>
            <person name="Suruliraj S."/>
            <person name="Warren W."/>
            <person name="Chinwalla A."/>
            <person name="Mardis E.R."/>
            <person name="Wilson R.K."/>
        </authorList>
    </citation>
    <scope>NUCLEOTIDE SEQUENCE [LARGE SCALE GENOMIC DNA]</scope>
    <source>
        <strain evidence="2">HL044PA1</strain>
    </source>
</reference>
<evidence type="ECO:0000313" key="2">
    <source>
        <dbReference type="EMBL" id="EFS90941.1"/>
    </source>
</evidence>
<evidence type="ECO:0000256" key="1">
    <source>
        <dbReference type="SAM" id="SignalP"/>
    </source>
</evidence>
<dbReference type="Proteomes" id="UP000003179">
    <property type="component" value="Unassembled WGS sequence"/>
</dbReference>
<gene>
    <name evidence="2" type="ORF">HMPREF9607_02780</name>
</gene>
<evidence type="ECO:0000313" key="3">
    <source>
        <dbReference type="Proteomes" id="UP000003179"/>
    </source>
</evidence>
<keyword evidence="1" id="KW-0732">Signal</keyword>
<feature type="chain" id="PRO_5046100638" evidence="1">
    <location>
        <begin position="45"/>
        <end position="188"/>
    </location>
</feature>
<organism evidence="2 3">
    <name type="scientific">Cutibacterium modestum HL044PA1</name>
    <dbReference type="NCBI Taxonomy" id="765109"/>
    <lineage>
        <taxon>Bacteria</taxon>
        <taxon>Bacillati</taxon>
        <taxon>Actinomycetota</taxon>
        <taxon>Actinomycetes</taxon>
        <taxon>Propionibacteriales</taxon>
        <taxon>Propionibacteriaceae</taxon>
        <taxon>Cutibacterium</taxon>
        <taxon>Cutibacterium modestum</taxon>
    </lineage>
</organism>